<dbReference type="OrthoDB" id="6512918at2759"/>
<dbReference type="InterPro" id="IPR013525">
    <property type="entry name" value="ABC2_TM"/>
</dbReference>
<feature type="transmembrane region" description="Helical" evidence="7">
    <location>
        <begin position="660"/>
        <end position="688"/>
    </location>
</feature>
<dbReference type="InterPro" id="IPR056264">
    <property type="entry name" value="R2_ABCA1-4-like"/>
</dbReference>
<dbReference type="GO" id="GO:0005319">
    <property type="term" value="F:lipid transporter activity"/>
    <property type="evidence" value="ECO:0007669"/>
    <property type="project" value="TreeGrafter"/>
</dbReference>
<keyword evidence="4 9" id="KW-0067">ATP-binding</keyword>
<dbReference type="InterPro" id="IPR017871">
    <property type="entry name" value="ABC_transporter-like_CS"/>
</dbReference>
<dbReference type="InterPro" id="IPR026082">
    <property type="entry name" value="ABCA"/>
</dbReference>
<dbReference type="SUPFAM" id="SSF52540">
    <property type="entry name" value="P-loop containing nucleoside triphosphate hydrolases"/>
    <property type="match status" value="2"/>
</dbReference>
<evidence type="ECO:0000256" key="6">
    <source>
        <dbReference type="ARBA" id="ARBA00023136"/>
    </source>
</evidence>
<protein>
    <submittedName>
        <fullName evidence="9">ATP-binding cassette sub-family A member 3</fullName>
    </submittedName>
</protein>
<name>A0A834VGM4_SARSC</name>
<keyword evidence="2 7" id="KW-0812">Transmembrane</keyword>
<evidence type="ECO:0000256" key="3">
    <source>
        <dbReference type="ARBA" id="ARBA00022741"/>
    </source>
</evidence>
<evidence type="ECO:0000256" key="2">
    <source>
        <dbReference type="ARBA" id="ARBA00022692"/>
    </source>
</evidence>
<dbReference type="Pfam" id="PF12698">
    <property type="entry name" value="ABC2_membrane_3"/>
    <property type="match status" value="1"/>
</dbReference>
<keyword evidence="11" id="KW-1185">Reference proteome</keyword>
<feature type="transmembrane region" description="Helical" evidence="7">
    <location>
        <begin position="486"/>
        <end position="505"/>
    </location>
</feature>
<feature type="domain" description="ABC transporter" evidence="8">
    <location>
        <begin position="112"/>
        <end position="346"/>
    </location>
</feature>
<dbReference type="SMART" id="SM00382">
    <property type="entry name" value="AAA"/>
    <property type="match status" value="2"/>
</dbReference>
<dbReference type="GO" id="GO:0016020">
    <property type="term" value="C:membrane"/>
    <property type="evidence" value="ECO:0007669"/>
    <property type="project" value="UniProtKB-SubCell"/>
</dbReference>
<sequence>MGSLFWFITLFGNNENLNVGLNFSNMNASNILYGDFTLNWAIFMTILSYFLYAFFIWYLDLVWPFQHGVPKSPLFLFERDYWSKTSREMSNGKPLINDRVYEPDPKDLVPTIEIRDITKIFSGLTTPKKIAVENLWLNIYNNQLTVLLGHNGAGKTTTMNMLTGMFKSTSGKIFINNHDVMVETNKARECVGLCPQENILFKELTVYQHLKLFAVLKGLLIANVDQTVNSTLADLQLLSKRDVLATNLSGGMKRKLQLGMAMIGKTDILILDEPTSGLDPEARRIIWDLLISIRREKTILLTTHYMEEADVLGDRIAIMYNGKLSCCGSPFFLKNAFGTGYQLRIEKTKKFSERNFSNILKQYIPFATLKSEAETEIIYNFNQKSDDKKQSFSRLFEQIEENRDEYGINSFGLSYSTLEDVFLAVDSDPKINRSNETESFEIDPASSLSNIRLTKPSDLLQGFQLQKNQFLALILKRIHYTRRSKMMLLFQLIIPALIIAFAMHLSSKLISLDPLTMEPIDFNVKNLYGPKTESYYQGPIEFLQSYSDVNRRYYENDVIQVSPSKNFEDFIVSVNSNLDQYIKKSIYGLKINRVNGVNDYEIWFNSEQTFSMPLASRIFFETLLNMMKPVSSDNRSIDYSLQPVFISQLSEGDDKGNSSFIYAILSWVITCLILLPIAFPFLAASYVLFPVKEHASKAKLIQLMTGLSPTLFWMANFVWDLFFHLMAIAILFIVIYLFDSTKLFFEENSKNSAGILFTLLFSFGFATIPLAYLVSFFFNLASSAFVFLVIVYLIFGLIANIFFSVFDLISMIMELGDPVLVIKIILNFSRLSPIFSMLYGYQKIFKANSFTKICHQLGNQTDVLCEFPTVSALVKGCCPNICEETNSCYNSASFSFGQYGAGYEILYLCFVGLFSFIALIIFENYRQYFYKYCDISMIFKTIPRNSHQETDSSQASLVFEDSDVIKEKERVETIIADPIQRKKSDLLIVHNLTKNFHNLTAVDHLSFVVKSDECFGLLGVNGAGKTTTFSMLTGDLFPSKGNAYIKGNIDLSDNLKKFQQNIGYCPQFDALLDYLTGEETLKLMASLRGVPRKNIDQDVGSLIRMIDLQAHAKKITDTYSGGNKRKLSIAMSLIGNPSLLLLDEPTCGVDPSARRKVWKTLEFIRENFKSAIILTSHSMEECEALCSRIGIMVSGKFRCLGSTQHLRSVYGQGYTIVIRLKRQYENDLEYSDHIQQKVQETIPSAKLTDYHQCLFNFHIKDSSIRWSVLFEKMYRLNEQFQFEDYIVCDTTLESIFIQFARSQAILCPK</sequence>
<dbReference type="Proteomes" id="UP000070412">
    <property type="component" value="Unassembled WGS sequence"/>
</dbReference>
<gene>
    <name evidence="9" type="ORF">SSS_7736</name>
</gene>
<dbReference type="EMBL" id="WVUK01000050">
    <property type="protein sequence ID" value="KAF7495015.1"/>
    <property type="molecule type" value="Genomic_DNA"/>
</dbReference>
<dbReference type="PANTHER" id="PTHR19229:SF250">
    <property type="entry name" value="ABC TRANSPORTER DOMAIN-CONTAINING PROTEIN-RELATED"/>
    <property type="match status" value="1"/>
</dbReference>
<dbReference type="GO" id="GO:0016887">
    <property type="term" value="F:ATP hydrolysis activity"/>
    <property type="evidence" value="ECO:0007669"/>
    <property type="project" value="InterPro"/>
</dbReference>
<evidence type="ECO:0000256" key="7">
    <source>
        <dbReference type="SAM" id="Phobius"/>
    </source>
</evidence>
<feature type="domain" description="ABC transporter" evidence="8">
    <location>
        <begin position="987"/>
        <end position="1219"/>
    </location>
</feature>
<keyword evidence="5 7" id="KW-1133">Transmembrane helix</keyword>
<feature type="transmembrane region" description="Helical" evidence="7">
    <location>
        <begin position="784"/>
        <end position="808"/>
    </location>
</feature>
<dbReference type="FunFam" id="3.40.50.300:FF:002470">
    <property type="entry name" value="ABC transporter, putative"/>
    <property type="match status" value="1"/>
</dbReference>
<evidence type="ECO:0000313" key="9">
    <source>
        <dbReference type="EMBL" id="KAF7495015.1"/>
    </source>
</evidence>
<evidence type="ECO:0000313" key="11">
    <source>
        <dbReference type="Proteomes" id="UP000070412"/>
    </source>
</evidence>
<accession>A0A834VGM4</accession>
<dbReference type="InterPro" id="IPR003593">
    <property type="entry name" value="AAA+_ATPase"/>
</dbReference>
<dbReference type="EnsemblMetazoa" id="SSS_7736s_mrna">
    <property type="protein sequence ID" value="KAF7495015.1"/>
    <property type="gene ID" value="SSS_7736"/>
</dbReference>
<dbReference type="Pfam" id="PF23321">
    <property type="entry name" value="R1_ABCA1"/>
    <property type="match status" value="1"/>
</dbReference>
<feature type="transmembrane region" description="Helical" evidence="7">
    <location>
        <begin position="40"/>
        <end position="59"/>
    </location>
</feature>
<organism evidence="9">
    <name type="scientific">Sarcoptes scabiei</name>
    <name type="common">Itch mite</name>
    <name type="synonym">Acarus scabiei</name>
    <dbReference type="NCBI Taxonomy" id="52283"/>
    <lineage>
        <taxon>Eukaryota</taxon>
        <taxon>Metazoa</taxon>
        <taxon>Ecdysozoa</taxon>
        <taxon>Arthropoda</taxon>
        <taxon>Chelicerata</taxon>
        <taxon>Arachnida</taxon>
        <taxon>Acari</taxon>
        <taxon>Acariformes</taxon>
        <taxon>Sarcoptiformes</taxon>
        <taxon>Astigmata</taxon>
        <taxon>Psoroptidia</taxon>
        <taxon>Sarcoptoidea</taxon>
        <taxon>Sarcoptidae</taxon>
        <taxon>Sarcoptinae</taxon>
        <taxon>Sarcoptes</taxon>
    </lineage>
</organism>
<dbReference type="PANTHER" id="PTHR19229">
    <property type="entry name" value="ATP-BINDING CASSETTE TRANSPORTER SUBFAMILY A ABCA"/>
    <property type="match status" value="1"/>
</dbReference>
<evidence type="ECO:0000256" key="4">
    <source>
        <dbReference type="ARBA" id="ARBA00022840"/>
    </source>
</evidence>
<dbReference type="Gene3D" id="3.40.50.300">
    <property type="entry name" value="P-loop containing nucleotide triphosphate hydrolases"/>
    <property type="match status" value="2"/>
</dbReference>
<reference evidence="10" key="3">
    <citation type="submission" date="2022-06" db="UniProtKB">
        <authorList>
            <consortium name="EnsemblMetazoa"/>
        </authorList>
    </citation>
    <scope>IDENTIFICATION</scope>
</reference>
<evidence type="ECO:0000313" key="10">
    <source>
        <dbReference type="EnsemblMetazoa" id="KAF7495015.1"/>
    </source>
</evidence>
<feature type="transmembrane region" description="Helical" evidence="7">
    <location>
        <begin position="725"/>
        <end position="745"/>
    </location>
</feature>
<keyword evidence="6 7" id="KW-0472">Membrane</keyword>
<comment type="subcellular location">
    <subcellularLocation>
        <location evidence="1">Membrane</location>
        <topology evidence="1">Multi-pass membrane protein</topology>
    </subcellularLocation>
</comment>
<feature type="transmembrane region" description="Helical" evidence="7">
    <location>
        <begin position="757"/>
        <end position="778"/>
    </location>
</feature>
<dbReference type="GO" id="GO:0005524">
    <property type="term" value="F:ATP binding"/>
    <property type="evidence" value="ECO:0007669"/>
    <property type="project" value="UniProtKB-KW"/>
</dbReference>
<proteinExistence type="predicted"/>
<dbReference type="Pfam" id="PF00005">
    <property type="entry name" value="ABC_tran"/>
    <property type="match status" value="2"/>
</dbReference>
<dbReference type="CDD" id="cd03263">
    <property type="entry name" value="ABC_subfamily_A"/>
    <property type="match status" value="2"/>
</dbReference>
<dbReference type="InterPro" id="IPR027417">
    <property type="entry name" value="P-loop_NTPase"/>
</dbReference>
<feature type="transmembrane region" description="Helical" evidence="7">
    <location>
        <begin position="905"/>
        <end position="922"/>
    </location>
</feature>
<dbReference type="InterPro" id="IPR003439">
    <property type="entry name" value="ABC_transporter-like_ATP-bd"/>
</dbReference>
<reference evidence="9" key="2">
    <citation type="submission" date="2020-01" db="EMBL/GenBank/DDBJ databases">
        <authorList>
            <person name="Korhonen P.K.K."/>
            <person name="Guangxu M.G."/>
            <person name="Wang T.W."/>
            <person name="Stroehlein A.J.S."/>
            <person name="Young N.D."/>
            <person name="Ang C.-S.A."/>
            <person name="Fernando D.W.F."/>
            <person name="Lu H.L."/>
            <person name="Taylor S.T."/>
            <person name="Ehtesham M.E.M."/>
            <person name="Najaraj S.H.N."/>
            <person name="Harsha G.H.G."/>
            <person name="Madugundu A.M."/>
            <person name="Renuse S.R."/>
            <person name="Holt D.H."/>
            <person name="Pandey A.P."/>
            <person name="Papenfuss A.P."/>
            <person name="Gasser R.B.G."/>
            <person name="Fischer K.F."/>
        </authorList>
    </citation>
    <scope>NUCLEOTIDE SEQUENCE</scope>
    <source>
        <strain evidence="9">SSS_KF_BRIS2020</strain>
    </source>
</reference>
<evidence type="ECO:0000259" key="8">
    <source>
        <dbReference type="PROSITE" id="PS50893"/>
    </source>
</evidence>
<evidence type="ECO:0000256" key="5">
    <source>
        <dbReference type="ARBA" id="ARBA00022989"/>
    </source>
</evidence>
<keyword evidence="3" id="KW-0547">Nucleotide-binding</keyword>
<dbReference type="PROSITE" id="PS00211">
    <property type="entry name" value="ABC_TRANSPORTER_1"/>
    <property type="match status" value="2"/>
</dbReference>
<evidence type="ECO:0000256" key="1">
    <source>
        <dbReference type="ARBA" id="ARBA00004141"/>
    </source>
</evidence>
<dbReference type="PROSITE" id="PS50893">
    <property type="entry name" value="ABC_TRANSPORTER_2"/>
    <property type="match status" value="2"/>
</dbReference>
<reference evidence="11" key="1">
    <citation type="journal article" date="2020" name="PLoS Negl. Trop. Dis.">
        <title>High-quality nuclear genome for Sarcoptes scabiei-A critical resource for a neglected parasite.</title>
        <authorList>
            <person name="Korhonen P.K."/>
            <person name="Gasser R.B."/>
            <person name="Ma G."/>
            <person name="Wang T."/>
            <person name="Stroehlein A.J."/>
            <person name="Young N.D."/>
            <person name="Ang C.S."/>
            <person name="Fernando D.D."/>
            <person name="Lu H.C."/>
            <person name="Taylor S."/>
            <person name="Reynolds S.L."/>
            <person name="Mofiz E."/>
            <person name="Najaraj S.H."/>
            <person name="Gowda H."/>
            <person name="Madugundu A."/>
            <person name="Renuse S."/>
            <person name="Holt D."/>
            <person name="Pandey A."/>
            <person name="Papenfuss A.T."/>
            <person name="Fischer K."/>
        </authorList>
    </citation>
    <scope>NUCLEOTIDE SEQUENCE [LARGE SCALE GENOMIC DNA]</scope>
</reference>
<dbReference type="GO" id="GO:0140359">
    <property type="term" value="F:ABC-type transporter activity"/>
    <property type="evidence" value="ECO:0007669"/>
    <property type="project" value="InterPro"/>
</dbReference>
<dbReference type="FunFam" id="3.40.50.300:FF:000933">
    <property type="entry name" value="ABC transporter A family member 7"/>
    <property type="match status" value="1"/>
</dbReference>
<feature type="transmembrane region" description="Helical" evidence="7">
    <location>
        <begin position="820"/>
        <end position="841"/>
    </location>
</feature>